<name>A0ABW4SV26_9ACTN</name>
<dbReference type="RefSeq" id="WP_379572856.1">
    <property type="nucleotide sequence ID" value="NZ_JBHUFV010000022.1"/>
</dbReference>
<evidence type="ECO:0000313" key="4">
    <source>
        <dbReference type="Proteomes" id="UP001597368"/>
    </source>
</evidence>
<reference evidence="4" key="1">
    <citation type="journal article" date="2019" name="Int. J. Syst. Evol. Microbiol.">
        <title>The Global Catalogue of Microorganisms (GCM) 10K type strain sequencing project: providing services to taxonomists for standard genome sequencing and annotation.</title>
        <authorList>
            <consortium name="The Broad Institute Genomics Platform"/>
            <consortium name="The Broad Institute Genome Sequencing Center for Infectious Disease"/>
            <person name="Wu L."/>
            <person name="Ma J."/>
        </authorList>
    </citation>
    <scope>NUCLEOTIDE SEQUENCE [LARGE SCALE GENOMIC DNA]</scope>
    <source>
        <strain evidence="4">ICMP 6774ER</strain>
    </source>
</reference>
<dbReference type="EMBL" id="JBHUFV010000022">
    <property type="protein sequence ID" value="MFD1932809.1"/>
    <property type="molecule type" value="Genomic_DNA"/>
</dbReference>
<protein>
    <recommendedName>
        <fullName evidence="2">MmyB-like transcription regulator ligand binding domain-containing protein</fullName>
    </recommendedName>
</protein>
<evidence type="ECO:0000259" key="2">
    <source>
        <dbReference type="Pfam" id="PF17765"/>
    </source>
</evidence>
<dbReference type="Pfam" id="PF17765">
    <property type="entry name" value="MLTR_LBD"/>
    <property type="match status" value="1"/>
</dbReference>
<dbReference type="Proteomes" id="UP001597368">
    <property type="component" value="Unassembled WGS sequence"/>
</dbReference>
<gene>
    <name evidence="3" type="ORF">ACFSKW_15130</name>
</gene>
<organism evidence="3 4">
    <name type="scientific">Nonomuraea mangrovi</name>
    <dbReference type="NCBI Taxonomy" id="2316207"/>
    <lineage>
        <taxon>Bacteria</taxon>
        <taxon>Bacillati</taxon>
        <taxon>Actinomycetota</taxon>
        <taxon>Actinomycetes</taxon>
        <taxon>Streptosporangiales</taxon>
        <taxon>Streptosporangiaceae</taxon>
        <taxon>Nonomuraea</taxon>
    </lineage>
</organism>
<feature type="domain" description="MmyB-like transcription regulator ligand binding" evidence="2">
    <location>
        <begin position="21"/>
        <end position="77"/>
    </location>
</feature>
<dbReference type="InterPro" id="IPR041413">
    <property type="entry name" value="MLTR_LBD"/>
</dbReference>
<comment type="caution">
    <text evidence="3">The sequence shown here is derived from an EMBL/GenBank/DDBJ whole genome shotgun (WGS) entry which is preliminary data.</text>
</comment>
<evidence type="ECO:0000256" key="1">
    <source>
        <dbReference type="SAM" id="MobiDB-lite"/>
    </source>
</evidence>
<evidence type="ECO:0000313" key="3">
    <source>
        <dbReference type="EMBL" id="MFD1932809.1"/>
    </source>
</evidence>
<feature type="region of interest" description="Disordered" evidence="1">
    <location>
        <begin position="1"/>
        <end position="24"/>
    </location>
</feature>
<proteinExistence type="predicted"/>
<sequence>MVDRPLRTVMGWPPPATTSGKEHRLRDKTHGRYFYLHPVAGELDLSFETPRLPDDPDQALVVHTVEKGSPSHTALRLPAAWAREASPVR</sequence>
<accession>A0ABW4SV26</accession>
<keyword evidence="4" id="KW-1185">Reference proteome</keyword>